<feature type="binding site" description="axial binding residue" evidence="4">
    <location>
        <position position="365"/>
    </location>
    <ligand>
        <name>heme</name>
        <dbReference type="ChEBI" id="CHEBI:30413"/>
    </ligand>
    <ligandPart>
        <name>Fe</name>
        <dbReference type="ChEBI" id="CHEBI:18248"/>
    </ligandPart>
</feature>
<evidence type="ECO:0000313" key="8">
    <source>
        <dbReference type="Proteomes" id="UP000593566"/>
    </source>
</evidence>
<comment type="cofactor">
    <cofactor evidence="1 4">
        <name>heme</name>
        <dbReference type="ChEBI" id="CHEBI:30413"/>
    </cofactor>
</comment>
<proteinExistence type="inferred from homology"/>
<keyword evidence="2 4" id="KW-0479">Metal-binding</keyword>
<evidence type="ECO:0000256" key="5">
    <source>
        <dbReference type="RuleBase" id="RU000461"/>
    </source>
</evidence>
<dbReference type="GO" id="GO:0020037">
    <property type="term" value="F:heme binding"/>
    <property type="evidence" value="ECO:0007669"/>
    <property type="project" value="InterPro"/>
</dbReference>
<keyword evidence="6" id="KW-0812">Transmembrane</keyword>
<evidence type="ECO:0008006" key="9">
    <source>
        <dbReference type="Google" id="ProtNLM"/>
    </source>
</evidence>
<dbReference type="EMBL" id="JACCJB010000020">
    <property type="protein sequence ID" value="KAF6219160.1"/>
    <property type="molecule type" value="Genomic_DNA"/>
</dbReference>
<organism evidence="7 8">
    <name type="scientific">Letharia lupina</name>
    <dbReference type="NCBI Taxonomy" id="560253"/>
    <lineage>
        <taxon>Eukaryota</taxon>
        <taxon>Fungi</taxon>
        <taxon>Dikarya</taxon>
        <taxon>Ascomycota</taxon>
        <taxon>Pezizomycotina</taxon>
        <taxon>Lecanoromycetes</taxon>
        <taxon>OSLEUM clade</taxon>
        <taxon>Lecanoromycetidae</taxon>
        <taxon>Lecanorales</taxon>
        <taxon>Lecanorineae</taxon>
        <taxon>Parmeliaceae</taxon>
        <taxon>Letharia</taxon>
    </lineage>
</organism>
<dbReference type="SUPFAM" id="SSF48264">
    <property type="entry name" value="Cytochrome P450"/>
    <property type="match status" value="1"/>
</dbReference>
<dbReference type="InterPro" id="IPR001128">
    <property type="entry name" value="Cyt_P450"/>
</dbReference>
<dbReference type="InterPro" id="IPR002401">
    <property type="entry name" value="Cyt_P450_E_grp-I"/>
</dbReference>
<dbReference type="InterPro" id="IPR050121">
    <property type="entry name" value="Cytochrome_P450_monoxygenase"/>
</dbReference>
<keyword evidence="6" id="KW-0472">Membrane</keyword>
<name>A0A8H6C946_9LECA</name>
<dbReference type="GeneID" id="59333391"/>
<evidence type="ECO:0000256" key="4">
    <source>
        <dbReference type="PIRSR" id="PIRSR602401-1"/>
    </source>
</evidence>
<dbReference type="RefSeq" id="XP_037148595.1">
    <property type="nucleotide sequence ID" value="XM_037295897.1"/>
</dbReference>
<dbReference type="GO" id="GO:0004497">
    <property type="term" value="F:monooxygenase activity"/>
    <property type="evidence" value="ECO:0007669"/>
    <property type="project" value="UniProtKB-KW"/>
</dbReference>
<comment type="similarity">
    <text evidence="5">Belongs to the cytochrome P450 family.</text>
</comment>
<gene>
    <name evidence="7" type="ORF">HO133_004985</name>
</gene>
<evidence type="ECO:0000313" key="7">
    <source>
        <dbReference type="EMBL" id="KAF6219160.1"/>
    </source>
</evidence>
<dbReference type="PANTHER" id="PTHR24305">
    <property type="entry name" value="CYTOCHROME P450"/>
    <property type="match status" value="1"/>
</dbReference>
<dbReference type="PROSITE" id="PS00086">
    <property type="entry name" value="CYTOCHROME_P450"/>
    <property type="match status" value="1"/>
</dbReference>
<keyword evidence="8" id="KW-1185">Reference proteome</keyword>
<sequence>MGAYNQIFKAGGVNFDKHAPFYAVPQFKDAYFPIASTKTALARKSMHSPPFSKEAVRRSEHLITDMLAKFLDLLSGYVPGARPVDLTMGLRCLTADISMNYAFQRPFNALDEDGFQSQVIMGTDASSRLFQWLAYFPRFFGGVFRVAENLPQWLIRRYMRPFALVNWCLEACRDQIAYLQNRSPSEKKIRTVFDINLNPNREKGQFTPTTSEMGADAFALLVAGTDTVAITTVMITWALLNNPQMMQRLKAELREVMPGREDTVDWAGLEKLPYLRAVIREGLRLGYGAPGRLPRVVPSSGAVLCGQKIPAGTVVSSSTYVYHQDPHIFTDPQTFRPERWLAPPTGGSSEMDAKFVPFSKGSRSCIGINLAYAELDLIVAHLYRRFDVSNAGTTDADMQWKDCLVPVTKGHLKVTVKESVD</sequence>
<keyword evidence="5" id="KW-0503">Monooxygenase</keyword>
<feature type="transmembrane region" description="Helical" evidence="6">
    <location>
        <begin position="217"/>
        <end position="240"/>
    </location>
</feature>
<keyword evidence="4 5" id="KW-0349">Heme</keyword>
<accession>A0A8H6C946</accession>
<evidence type="ECO:0000256" key="3">
    <source>
        <dbReference type="ARBA" id="ARBA00023004"/>
    </source>
</evidence>
<dbReference type="Pfam" id="PF00067">
    <property type="entry name" value="p450"/>
    <property type="match status" value="1"/>
</dbReference>
<keyword evidence="6" id="KW-1133">Transmembrane helix</keyword>
<comment type="caution">
    <text evidence="7">The sequence shown here is derived from an EMBL/GenBank/DDBJ whole genome shotgun (WGS) entry which is preliminary data.</text>
</comment>
<evidence type="ECO:0000256" key="6">
    <source>
        <dbReference type="SAM" id="Phobius"/>
    </source>
</evidence>
<keyword evidence="3 4" id="KW-0408">Iron</keyword>
<dbReference type="InterPro" id="IPR017972">
    <property type="entry name" value="Cyt_P450_CS"/>
</dbReference>
<dbReference type="Gene3D" id="1.10.630.10">
    <property type="entry name" value="Cytochrome P450"/>
    <property type="match status" value="1"/>
</dbReference>
<dbReference type="PANTHER" id="PTHR24305:SF152">
    <property type="entry name" value="P450, PUTATIVE (EUROFUNG)-RELATED"/>
    <property type="match status" value="1"/>
</dbReference>
<dbReference type="AlphaFoldDB" id="A0A8H6C946"/>
<evidence type="ECO:0000256" key="2">
    <source>
        <dbReference type="ARBA" id="ARBA00022723"/>
    </source>
</evidence>
<reference evidence="7 8" key="1">
    <citation type="journal article" date="2020" name="Genomics">
        <title>Complete, high-quality genomes from long-read metagenomic sequencing of two wolf lichen thalli reveals enigmatic genome architecture.</title>
        <authorList>
            <person name="McKenzie S.K."/>
            <person name="Walston R.F."/>
            <person name="Allen J.L."/>
        </authorList>
    </citation>
    <scope>NUCLEOTIDE SEQUENCE [LARGE SCALE GENOMIC DNA]</scope>
    <source>
        <strain evidence="7">WasteWater1</strain>
    </source>
</reference>
<dbReference type="PRINTS" id="PR00463">
    <property type="entry name" value="EP450I"/>
</dbReference>
<dbReference type="CDD" id="cd11062">
    <property type="entry name" value="CYP58-like"/>
    <property type="match status" value="1"/>
</dbReference>
<dbReference type="PRINTS" id="PR00385">
    <property type="entry name" value="P450"/>
</dbReference>
<protein>
    <recommendedName>
        <fullName evidence="9">Cytochrome P450</fullName>
    </recommendedName>
</protein>
<dbReference type="GO" id="GO:0005506">
    <property type="term" value="F:iron ion binding"/>
    <property type="evidence" value="ECO:0007669"/>
    <property type="project" value="InterPro"/>
</dbReference>
<dbReference type="GO" id="GO:0016705">
    <property type="term" value="F:oxidoreductase activity, acting on paired donors, with incorporation or reduction of molecular oxygen"/>
    <property type="evidence" value="ECO:0007669"/>
    <property type="project" value="InterPro"/>
</dbReference>
<evidence type="ECO:0000256" key="1">
    <source>
        <dbReference type="ARBA" id="ARBA00001971"/>
    </source>
</evidence>
<dbReference type="InterPro" id="IPR036396">
    <property type="entry name" value="Cyt_P450_sf"/>
</dbReference>
<keyword evidence="5" id="KW-0560">Oxidoreductase</keyword>
<dbReference type="Proteomes" id="UP000593566">
    <property type="component" value="Unassembled WGS sequence"/>
</dbReference>